<dbReference type="Proteomes" id="UP000836841">
    <property type="component" value="Chromosome 4"/>
</dbReference>
<proteinExistence type="predicted"/>
<feature type="chain" id="PRO_5043460003" description="Secreted protein" evidence="1">
    <location>
        <begin position="17"/>
        <end position="90"/>
    </location>
</feature>
<evidence type="ECO:0000313" key="2">
    <source>
        <dbReference type="EMBL" id="CAH2057941.1"/>
    </source>
</evidence>
<dbReference type="EMBL" id="OU466860">
    <property type="protein sequence ID" value="CAH2057941.1"/>
    <property type="molecule type" value="Genomic_DNA"/>
</dbReference>
<feature type="signal peptide" evidence="1">
    <location>
        <begin position="1"/>
        <end position="16"/>
    </location>
</feature>
<reference evidence="2 3" key="1">
    <citation type="submission" date="2022-03" db="EMBL/GenBank/DDBJ databases">
        <authorList>
            <person name="Nunn A."/>
            <person name="Chopra R."/>
            <person name="Nunn A."/>
            <person name="Contreras Garrido A."/>
        </authorList>
    </citation>
    <scope>NUCLEOTIDE SEQUENCE [LARGE SCALE GENOMIC DNA]</scope>
</reference>
<organism evidence="2 3">
    <name type="scientific">Thlaspi arvense</name>
    <name type="common">Field penny-cress</name>
    <dbReference type="NCBI Taxonomy" id="13288"/>
    <lineage>
        <taxon>Eukaryota</taxon>
        <taxon>Viridiplantae</taxon>
        <taxon>Streptophyta</taxon>
        <taxon>Embryophyta</taxon>
        <taxon>Tracheophyta</taxon>
        <taxon>Spermatophyta</taxon>
        <taxon>Magnoliopsida</taxon>
        <taxon>eudicotyledons</taxon>
        <taxon>Gunneridae</taxon>
        <taxon>Pentapetalae</taxon>
        <taxon>rosids</taxon>
        <taxon>malvids</taxon>
        <taxon>Brassicales</taxon>
        <taxon>Brassicaceae</taxon>
        <taxon>Thlaspideae</taxon>
        <taxon>Thlaspi</taxon>
    </lineage>
</organism>
<evidence type="ECO:0008006" key="4">
    <source>
        <dbReference type="Google" id="ProtNLM"/>
    </source>
</evidence>
<protein>
    <recommendedName>
        <fullName evidence="4">Secreted protein</fullName>
    </recommendedName>
</protein>
<keyword evidence="3" id="KW-1185">Reference proteome</keyword>
<evidence type="ECO:0000256" key="1">
    <source>
        <dbReference type="SAM" id="SignalP"/>
    </source>
</evidence>
<dbReference type="AlphaFoldDB" id="A0AAU9S886"/>
<accession>A0AAU9S886</accession>
<keyword evidence="1" id="KW-0732">Signal</keyword>
<gene>
    <name evidence="2" type="ORF">TAV2_LOCUS14630</name>
</gene>
<evidence type="ECO:0000313" key="3">
    <source>
        <dbReference type="Proteomes" id="UP000836841"/>
    </source>
</evidence>
<sequence>MLMMMMMMMMMMMSSMFPFQVVDVELERPMAGKPSLFGRVMFTQTCIPKIVLDYNERVSYNVFGRPLICRRFISRSRRIAARNGFIGAQW</sequence>
<name>A0AAU9S886_THLAR</name>